<dbReference type="EMBL" id="AGBW02013293">
    <property type="protein sequence ID" value="OWR43643.1"/>
    <property type="molecule type" value="Genomic_DNA"/>
</dbReference>
<dbReference type="KEGG" id="dpl:KGM_207646"/>
<keyword evidence="2" id="KW-1185">Reference proteome</keyword>
<comment type="caution">
    <text evidence="1">The sequence shown here is derived from an EMBL/GenBank/DDBJ whole genome shotgun (WGS) entry which is preliminary data.</text>
</comment>
<dbReference type="Proteomes" id="UP000007151">
    <property type="component" value="Unassembled WGS sequence"/>
</dbReference>
<dbReference type="AlphaFoldDB" id="A0A212EQ72"/>
<sequence length="34" mass="3495">MTGMPYVGWKLLNGGSCPDDEVSASYGSITSATV</sequence>
<dbReference type="InParanoid" id="A0A212EQ72"/>
<evidence type="ECO:0000313" key="2">
    <source>
        <dbReference type="Proteomes" id="UP000007151"/>
    </source>
</evidence>
<protein>
    <submittedName>
        <fullName evidence="1">Uncharacterized protein</fullName>
    </submittedName>
</protein>
<name>A0A212EQ72_DANPL</name>
<accession>A0A212EQ72</accession>
<evidence type="ECO:0000313" key="1">
    <source>
        <dbReference type="EMBL" id="OWR43643.1"/>
    </source>
</evidence>
<proteinExistence type="predicted"/>
<organism evidence="1 2">
    <name type="scientific">Danaus plexippus plexippus</name>
    <dbReference type="NCBI Taxonomy" id="278856"/>
    <lineage>
        <taxon>Eukaryota</taxon>
        <taxon>Metazoa</taxon>
        <taxon>Ecdysozoa</taxon>
        <taxon>Arthropoda</taxon>
        <taxon>Hexapoda</taxon>
        <taxon>Insecta</taxon>
        <taxon>Pterygota</taxon>
        <taxon>Neoptera</taxon>
        <taxon>Endopterygota</taxon>
        <taxon>Lepidoptera</taxon>
        <taxon>Glossata</taxon>
        <taxon>Ditrysia</taxon>
        <taxon>Papilionoidea</taxon>
        <taxon>Nymphalidae</taxon>
        <taxon>Danainae</taxon>
        <taxon>Danaini</taxon>
        <taxon>Danaina</taxon>
        <taxon>Danaus</taxon>
        <taxon>Danaus</taxon>
    </lineage>
</organism>
<gene>
    <name evidence="1" type="ORF">KGM_207646</name>
</gene>
<reference evidence="1 2" key="1">
    <citation type="journal article" date="2011" name="Cell">
        <title>The monarch butterfly genome yields insights into long-distance migration.</title>
        <authorList>
            <person name="Zhan S."/>
            <person name="Merlin C."/>
            <person name="Boore J.L."/>
            <person name="Reppert S.M."/>
        </authorList>
    </citation>
    <scope>NUCLEOTIDE SEQUENCE [LARGE SCALE GENOMIC DNA]</scope>
    <source>
        <strain evidence="1">F-2</strain>
    </source>
</reference>